<dbReference type="EMBL" id="AVCJ01000001">
    <property type="protein sequence ID" value="KFL37910.1"/>
    <property type="molecule type" value="Genomic_DNA"/>
</dbReference>
<feature type="domain" description="AB hydrolase-1" evidence="1">
    <location>
        <begin position="65"/>
        <end position="258"/>
    </location>
</feature>
<dbReference type="InterPro" id="IPR029058">
    <property type="entry name" value="AB_hydrolase_fold"/>
</dbReference>
<name>A0A087MM07_9GAMM</name>
<organism evidence="2 3">
    <name type="scientific">Arenimonas donghaensis DSM 18148 = HO3-R19</name>
    <dbReference type="NCBI Taxonomy" id="1121014"/>
    <lineage>
        <taxon>Bacteria</taxon>
        <taxon>Pseudomonadati</taxon>
        <taxon>Pseudomonadota</taxon>
        <taxon>Gammaproteobacteria</taxon>
        <taxon>Lysobacterales</taxon>
        <taxon>Lysobacteraceae</taxon>
        <taxon>Arenimonas</taxon>
    </lineage>
</organism>
<evidence type="ECO:0000259" key="1">
    <source>
        <dbReference type="Pfam" id="PF12697"/>
    </source>
</evidence>
<reference evidence="2 3" key="2">
    <citation type="journal article" date="2015" name="Stand. Genomic Sci.">
        <title>High quality draft genomic sequence of Arenimonas donghaensis DSM 18148(T).</title>
        <authorList>
            <person name="Chen F."/>
            <person name="Wang H."/>
            <person name="Cao Y."/>
            <person name="Li X."/>
            <person name="Wang G."/>
        </authorList>
    </citation>
    <scope>NUCLEOTIDE SEQUENCE [LARGE SCALE GENOMIC DNA]</scope>
    <source>
        <strain evidence="2 3">HO3-R19</strain>
    </source>
</reference>
<dbReference type="STRING" id="1121014.N788_01695"/>
<evidence type="ECO:0000313" key="3">
    <source>
        <dbReference type="Proteomes" id="UP000029085"/>
    </source>
</evidence>
<gene>
    <name evidence="2" type="ORF">N788_01695</name>
</gene>
<proteinExistence type="predicted"/>
<dbReference type="Proteomes" id="UP000029085">
    <property type="component" value="Unassembled WGS sequence"/>
</dbReference>
<dbReference type="PATRIC" id="fig|1121014.3.peg.317"/>
<evidence type="ECO:0000313" key="2">
    <source>
        <dbReference type="EMBL" id="KFL37910.1"/>
    </source>
</evidence>
<dbReference type="InterPro" id="IPR000073">
    <property type="entry name" value="AB_hydrolase_1"/>
</dbReference>
<accession>A0A087MM07</accession>
<protein>
    <recommendedName>
        <fullName evidence="1">AB hydrolase-1 domain-containing protein</fullName>
    </recommendedName>
</protein>
<sequence>MGLGGWIAPESTGRRAEVLFTQPFASSRQRALDASLEGAEMSTLQVAGESVVLYRWGDPTRQPLVLFSHGWSSFGLRVLPWLAPLRAAGYAVASFDQVAHGRSTGRHATLPGFGSVLTEVARQIGPVDSFVGHSLGAAAIALALANGITARRAVLIAPPADASEAAGRFARLIGLGDAALPALRQSAENRAGIEFDAISAQQVAPRISVPALVVHDLDDREVPWSEGERYARYWPQARLLTEHGLGHHRIVSDPGVIAAGMRFLAGETVGVRVVSTPNLPYGLA</sequence>
<dbReference type="Pfam" id="PF12697">
    <property type="entry name" value="Abhydrolase_6"/>
    <property type="match status" value="1"/>
</dbReference>
<comment type="caution">
    <text evidence="2">The sequence shown here is derived from an EMBL/GenBank/DDBJ whole genome shotgun (WGS) entry which is preliminary data.</text>
</comment>
<dbReference type="SUPFAM" id="SSF53474">
    <property type="entry name" value="alpha/beta-Hydrolases"/>
    <property type="match status" value="1"/>
</dbReference>
<dbReference type="AlphaFoldDB" id="A0A087MM07"/>
<dbReference type="OrthoDB" id="9785847at2"/>
<keyword evidence="3" id="KW-1185">Reference proteome</keyword>
<dbReference type="Gene3D" id="3.40.50.1820">
    <property type="entry name" value="alpha/beta hydrolase"/>
    <property type="match status" value="1"/>
</dbReference>
<reference evidence="3" key="1">
    <citation type="submission" date="2013-08" db="EMBL/GenBank/DDBJ databases">
        <title>Genome sequencing of Arenimonas donghaensis.</title>
        <authorList>
            <person name="Chen F."/>
            <person name="Wang G."/>
        </authorList>
    </citation>
    <scope>NUCLEOTIDE SEQUENCE [LARGE SCALE GENOMIC DNA]</scope>
    <source>
        <strain evidence="3">HO3-R19</strain>
    </source>
</reference>